<protein>
    <recommendedName>
        <fullName evidence="4">Flagellar assembly protein FliH/Type III secretion system HrpE domain-containing protein</fullName>
    </recommendedName>
</protein>
<keyword evidence="3" id="KW-1185">Reference proteome</keyword>
<sequence length="215" mass="23152">MSAIALADALTDFGSGQVLPQRRKADFTAAGTAVQQPAASVPEPKPTESRKELEAGIAEAEAKAEERVRLEYEALLAGERDKHEAETQLLKAQLGEEAAVLIGARFEALEQQVVSLTSSVAARILGVALTEDLQRRSIDELARIVSQALADSEAVNVRVRGTPLMCEALRGKIGDNANRVTFADGPDMDLTVQLDETLLETRLAEWSNALAEVFE</sequence>
<name>A0ABY5MFL1_9HYPH</name>
<proteinExistence type="predicted"/>
<dbReference type="EMBL" id="CP030941">
    <property type="protein sequence ID" value="UUP16819.1"/>
    <property type="molecule type" value="Genomic_DNA"/>
</dbReference>
<dbReference type="RefSeq" id="WP_338529220.1">
    <property type="nucleotide sequence ID" value="NZ_CP030941.1"/>
</dbReference>
<feature type="region of interest" description="Disordered" evidence="1">
    <location>
        <begin position="29"/>
        <end position="50"/>
    </location>
</feature>
<gene>
    <name evidence="2" type="ORF">NTH_01266</name>
</gene>
<organism evidence="2 3">
    <name type="scientific">Nitratireductor thuwali</name>
    <dbReference type="NCBI Taxonomy" id="2267699"/>
    <lineage>
        <taxon>Bacteria</taxon>
        <taxon>Pseudomonadati</taxon>
        <taxon>Pseudomonadota</taxon>
        <taxon>Alphaproteobacteria</taxon>
        <taxon>Hyphomicrobiales</taxon>
        <taxon>Phyllobacteriaceae</taxon>
        <taxon>Nitratireductor</taxon>
    </lineage>
</organism>
<accession>A0ABY5MFL1</accession>
<evidence type="ECO:0000256" key="1">
    <source>
        <dbReference type="SAM" id="MobiDB-lite"/>
    </source>
</evidence>
<evidence type="ECO:0008006" key="4">
    <source>
        <dbReference type="Google" id="ProtNLM"/>
    </source>
</evidence>
<reference evidence="2 3" key="1">
    <citation type="submission" date="2018-07" db="EMBL/GenBank/DDBJ databases">
        <title>Genome sequence of Nitratireductor thuwali#1536.</title>
        <authorList>
            <person name="Michoud G."/>
            <person name="Merlino G."/>
            <person name="Sefrji F.O."/>
            <person name="Daffonchio D."/>
        </authorList>
    </citation>
    <scope>NUCLEOTIDE SEQUENCE [LARGE SCALE GENOMIC DNA]</scope>
    <source>
        <strain evidence="3">Nit1536</strain>
    </source>
</reference>
<evidence type="ECO:0000313" key="3">
    <source>
        <dbReference type="Proteomes" id="UP001342418"/>
    </source>
</evidence>
<dbReference type="Proteomes" id="UP001342418">
    <property type="component" value="Chromosome"/>
</dbReference>
<evidence type="ECO:0000313" key="2">
    <source>
        <dbReference type="EMBL" id="UUP16819.1"/>
    </source>
</evidence>